<dbReference type="GO" id="GO:0005230">
    <property type="term" value="F:extracellular ligand-gated monoatomic ion channel activity"/>
    <property type="evidence" value="ECO:0007669"/>
    <property type="project" value="InterPro"/>
</dbReference>
<comment type="function">
    <text evidence="19">Forms serotonin (5-hydroxytryptamine/5-HT3)-activated cation-selective channel complexes, which when activated cause fast, depolarizing responses in neurons.</text>
</comment>
<dbReference type="Pfam" id="PF02931">
    <property type="entry name" value="Neur_chan_LBD"/>
    <property type="match status" value="1"/>
</dbReference>
<keyword evidence="9" id="KW-1015">Disulfide bond</keyword>
<keyword evidence="11" id="KW-0325">Glycoprotein</keyword>
<evidence type="ECO:0000256" key="1">
    <source>
        <dbReference type="ARBA" id="ARBA00022448"/>
    </source>
</evidence>
<evidence type="ECO:0000256" key="8">
    <source>
        <dbReference type="ARBA" id="ARBA00023136"/>
    </source>
</evidence>
<dbReference type="PANTHER" id="PTHR18945">
    <property type="entry name" value="NEUROTRANSMITTER GATED ION CHANNEL"/>
    <property type="match status" value="1"/>
</dbReference>
<evidence type="ECO:0000256" key="12">
    <source>
        <dbReference type="ARBA" id="ARBA00023257"/>
    </source>
</evidence>
<dbReference type="OrthoDB" id="5975154at2759"/>
<keyword evidence="4 20" id="KW-0732">Signal</keyword>
<evidence type="ECO:0000259" key="21">
    <source>
        <dbReference type="Pfam" id="PF02931"/>
    </source>
</evidence>
<evidence type="ECO:0000256" key="19">
    <source>
        <dbReference type="ARBA" id="ARBA00037540"/>
    </source>
</evidence>
<evidence type="ECO:0000256" key="10">
    <source>
        <dbReference type="ARBA" id="ARBA00023170"/>
    </source>
</evidence>
<reference evidence="22" key="1">
    <citation type="thesis" date="2020" institute="ProQuest LLC" country="789 East Eisenhower Parkway, Ann Arbor, MI, USA">
        <title>Comparative Genomics and Chromosome Evolution.</title>
        <authorList>
            <person name="Mudd A.B."/>
        </authorList>
    </citation>
    <scope>NUCLEOTIDE SEQUENCE</scope>
    <source>
        <strain evidence="22">HN-11 Male</strain>
        <tissue evidence="22">Kidney and liver</tissue>
    </source>
</reference>
<evidence type="ECO:0000256" key="17">
    <source>
        <dbReference type="ARBA" id="ARBA00036239"/>
    </source>
</evidence>
<gene>
    <name evidence="22" type="ORF">GDO78_011081</name>
</gene>
<comment type="catalytic activity">
    <reaction evidence="18">
        <text>Ca(2+)(in) = Ca(2+)(out)</text>
        <dbReference type="Rhea" id="RHEA:29671"/>
        <dbReference type="ChEBI" id="CHEBI:29108"/>
    </reaction>
</comment>
<dbReference type="PROSITE" id="PS00236">
    <property type="entry name" value="NEUROTR_ION_CHANNEL"/>
    <property type="match status" value="1"/>
</dbReference>
<feature type="chain" id="PRO_5035338353" description="Neurotransmitter-gated ion-channel ligand-binding domain-containing protein" evidence="20">
    <location>
        <begin position="22"/>
        <end position="196"/>
    </location>
</feature>
<dbReference type="InterPro" id="IPR036734">
    <property type="entry name" value="Neur_chan_lig-bd_sf"/>
</dbReference>
<keyword evidence="13" id="KW-1071">Ligand-gated ion channel</keyword>
<evidence type="ECO:0000256" key="3">
    <source>
        <dbReference type="ARBA" id="ARBA00022692"/>
    </source>
</evidence>
<comment type="caution">
    <text evidence="22">The sequence shown here is derived from an EMBL/GenBank/DDBJ whole genome shotgun (WGS) entry which is preliminary data.</text>
</comment>
<evidence type="ECO:0000256" key="7">
    <source>
        <dbReference type="ARBA" id="ARBA00023065"/>
    </source>
</evidence>
<evidence type="ECO:0000256" key="15">
    <source>
        <dbReference type="ARBA" id="ARBA00034104"/>
    </source>
</evidence>
<dbReference type="Gene3D" id="2.70.170.10">
    <property type="entry name" value="Neurotransmitter-gated ion-channel ligand-binding domain"/>
    <property type="match status" value="1"/>
</dbReference>
<proteinExistence type="inferred from homology"/>
<feature type="domain" description="Neurotransmitter-gated ion-channel ligand-binding" evidence="21">
    <location>
        <begin position="34"/>
        <end position="180"/>
    </location>
</feature>
<sequence>MNYTWILYSVWILYIISTCTAQENNSTLKPTHVRLTEHLMHGYNKGVRPVKDWRKPINVYVDIMIYAVLGVDEKNQAFSTYIWYNQSWADEFLTWDPDKFDNITKISIPTRWLWVPDIMIIELVDPGKTTEEAYVYLDYNGKIHNNKPLQLKSTCNFDIYYFPFDRHKCSMTFTSWIHTSMFCPISKEKTVLRYNH</sequence>
<evidence type="ECO:0000256" key="16">
    <source>
        <dbReference type="ARBA" id="ARBA00034430"/>
    </source>
</evidence>
<evidence type="ECO:0000313" key="23">
    <source>
        <dbReference type="Proteomes" id="UP000770717"/>
    </source>
</evidence>
<dbReference type="GO" id="GO:0045211">
    <property type="term" value="C:postsynaptic membrane"/>
    <property type="evidence" value="ECO:0007669"/>
    <property type="project" value="UniProtKB-SubCell"/>
</dbReference>
<dbReference type="PRINTS" id="PR00252">
    <property type="entry name" value="NRIONCHANNEL"/>
</dbReference>
<keyword evidence="12" id="KW-0628">Postsynaptic cell membrane</keyword>
<evidence type="ECO:0000256" key="4">
    <source>
        <dbReference type="ARBA" id="ARBA00022729"/>
    </source>
</evidence>
<dbReference type="InterPro" id="IPR006202">
    <property type="entry name" value="Neur_chan_lig-bd"/>
</dbReference>
<dbReference type="AlphaFoldDB" id="A0A8J6F609"/>
<feature type="signal peptide" evidence="20">
    <location>
        <begin position="1"/>
        <end position="21"/>
    </location>
</feature>
<dbReference type="FunFam" id="2.70.170.10:FF:000017">
    <property type="entry name" value="5-hydroxytryptamine receptor 3A"/>
    <property type="match status" value="1"/>
</dbReference>
<dbReference type="EMBL" id="WNTK01000006">
    <property type="protein sequence ID" value="KAG9482187.1"/>
    <property type="molecule type" value="Genomic_DNA"/>
</dbReference>
<evidence type="ECO:0000313" key="22">
    <source>
        <dbReference type="EMBL" id="KAG9482187.1"/>
    </source>
</evidence>
<accession>A0A8J6F609</accession>
<dbReference type="GO" id="GO:0004888">
    <property type="term" value="F:transmembrane signaling receptor activity"/>
    <property type="evidence" value="ECO:0007669"/>
    <property type="project" value="InterPro"/>
</dbReference>
<keyword evidence="23" id="KW-1185">Reference proteome</keyword>
<dbReference type="Proteomes" id="UP000770717">
    <property type="component" value="Unassembled WGS sequence"/>
</dbReference>
<evidence type="ECO:0000256" key="6">
    <source>
        <dbReference type="ARBA" id="ARBA00023018"/>
    </source>
</evidence>
<dbReference type="InterPro" id="IPR006201">
    <property type="entry name" value="Neur_channel"/>
</dbReference>
<keyword evidence="2" id="KW-1003">Cell membrane</keyword>
<evidence type="ECO:0000256" key="9">
    <source>
        <dbReference type="ARBA" id="ARBA00023157"/>
    </source>
</evidence>
<evidence type="ECO:0000256" key="14">
    <source>
        <dbReference type="ARBA" id="ARBA00023303"/>
    </source>
</evidence>
<keyword evidence="1 20" id="KW-0813">Transport</keyword>
<evidence type="ECO:0000256" key="20">
    <source>
        <dbReference type="RuleBase" id="RU000687"/>
    </source>
</evidence>
<dbReference type="InterPro" id="IPR018000">
    <property type="entry name" value="Neurotransmitter_ion_chnl_CS"/>
</dbReference>
<evidence type="ECO:0000256" key="5">
    <source>
        <dbReference type="ARBA" id="ARBA00022989"/>
    </source>
</evidence>
<comment type="subcellular location">
    <subcellularLocation>
        <location evidence="15">Postsynaptic cell membrane</location>
        <topology evidence="15">Multi-pass membrane protein</topology>
    </subcellularLocation>
</comment>
<organism evidence="22 23">
    <name type="scientific">Eleutherodactylus coqui</name>
    <name type="common">Puerto Rican coqui</name>
    <dbReference type="NCBI Taxonomy" id="57060"/>
    <lineage>
        <taxon>Eukaryota</taxon>
        <taxon>Metazoa</taxon>
        <taxon>Chordata</taxon>
        <taxon>Craniata</taxon>
        <taxon>Vertebrata</taxon>
        <taxon>Euteleostomi</taxon>
        <taxon>Amphibia</taxon>
        <taxon>Batrachia</taxon>
        <taxon>Anura</taxon>
        <taxon>Neobatrachia</taxon>
        <taxon>Hyloidea</taxon>
        <taxon>Eleutherodactylidae</taxon>
        <taxon>Eleutherodactylinae</taxon>
        <taxon>Eleutherodactylus</taxon>
        <taxon>Eleutherodactylus</taxon>
    </lineage>
</organism>
<evidence type="ECO:0000256" key="18">
    <source>
        <dbReference type="ARBA" id="ARBA00036634"/>
    </source>
</evidence>
<comment type="catalytic activity">
    <reaction evidence="17">
        <text>Na(+)(in) = Na(+)(out)</text>
        <dbReference type="Rhea" id="RHEA:34963"/>
        <dbReference type="ChEBI" id="CHEBI:29101"/>
    </reaction>
</comment>
<comment type="catalytic activity">
    <reaction evidence="16">
        <text>K(+)(in) = K(+)(out)</text>
        <dbReference type="Rhea" id="RHEA:29463"/>
        <dbReference type="ChEBI" id="CHEBI:29103"/>
    </reaction>
</comment>
<keyword evidence="5" id="KW-1133">Transmembrane helix</keyword>
<keyword evidence="3" id="KW-0812">Transmembrane</keyword>
<keyword evidence="14 20" id="KW-0407">Ion channel</keyword>
<evidence type="ECO:0000256" key="11">
    <source>
        <dbReference type="ARBA" id="ARBA00023180"/>
    </source>
</evidence>
<keyword evidence="8" id="KW-0472">Membrane</keyword>
<keyword evidence="6" id="KW-0770">Synapse</keyword>
<keyword evidence="7 20" id="KW-0406">Ion transport</keyword>
<comment type="similarity">
    <text evidence="20">Belongs to the ligand-gated ion channel (TC 1.A.9) family.</text>
</comment>
<protein>
    <recommendedName>
        <fullName evidence="21">Neurotransmitter-gated ion-channel ligand-binding domain-containing protein</fullName>
    </recommendedName>
</protein>
<evidence type="ECO:0000256" key="13">
    <source>
        <dbReference type="ARBA" id="ARBA00023286"/>
    </source>
</evidence>
<evidence type="ECO:0000256" key="2">
    <source>
        <dbReference type="ARBA" id="ARBA00022475"/>
    </source>
</evidence>
<dbReference type="SUPFAM" id="SSF63712">
    <property type="entry name" value="Nicotinic receptor ligand binding domain-like"/>
    <property type="match status" value="1"/>
</dbReference>
<name>A0A8J6F609_ELECQ</name>
<keyword evidence="10" id="KW-0675">Receptor</keyword>